<reference evidence="4 5" key="1">
    <citation type="journal article" date="2019" name="Science">
        <title>Social genes are selection hotspots in kin groups of a soil microbe.</title>
        <authorList>
            <person name="Wielgoss S."/>
            <person name="Wolfensberger R."/>
            <person name="Sun L."/>
            <person name="Fiegna F."/>
            <person name="Velicer G.J."/>
        </authorList>
    </citation>
    <scope>NUCLEOTIDE SEQUENCE [LARGE SCALE GENOMIC DNA]</scope>
    <source>
        <strain evidence="4 5">MC3.5.9c15</strain>
    </source>
</reference>
<accession>A0AAE6G0D1</accession>
<dbReference type="GO" id="GO:0004165">
    <property type="term" value="F:delta(3)-delta(2)-enoyl-CoA isomerase activity"/>
    <property type="evidence" value="ECO:0007669"/>
    <property type="project" value="UniProtKB-ARBA"/>
</dbReference>
<dbReference type="PANTHER" id="PTHR43684">
    <property type="match status" value="1"/>
</dbReference>
<dbReference type="CDD" id="cd06558">
    <property type="entry name" value="crotonase-like"/>
    <property type="match status" value="1"/>
</dbReference>
<dbReference type="InterPro" id="IPR029045">
    <property type="entry name" value="ClpP/crotonase-like_dom_sf"/>
</dbReference>
<proteinExistence type="predicted"/>
<sequence length="249" mass="26894">MTGTSMTRLEAGVLTLTFNRPQKKNAFNGELYEAAAQALLDADRNDEVRVVVLTGAGDNFTSGNDIKDFLQKPPNSEDNPFLRFMRAISRFEKPLVAGVDGVAVGVGTTMLLHCDHVVASARAMFSMPFVNLGLCPEGASSVLLPRLAGMSLASELLMFGDTFDAATALRARIVHQVVPEIELAEVVSQRASALAAKPVEALRLTKRLLREPLRAEVDAALQREGKHLFERIASAEAQAVFAAFLSGRK</sequence>
<evidence type="ECO:0000313" key="4">
    <source>
        <dbReference type="EMBL" id="QDE68339.1"/>
    </source>
</evidence>
<evidence type="ECO:0000256" key="3">
    <source>
        <dbReference type="ARBA" id="ARBA00023235"/>
    </source>
</evidence>
<dbReference type="Proteomes" id="UP000320179">
    <property type="component" value="Chromosome"/>
</dbReference>
<dbReference type="Pfam" id="PF00378">
    <property type="entry name" value="ECH_1"/>
    <property type="match status" value="1"/>
</dbReference>
<gene>
    <name evidence="4" type="ORF">BHS09_15885</name>
</gene>
<dbReference type="SUPFAM" id="SSF52096">
    <property type="entry name" value="ClpP/crotonase"/>
    <property type="match status" value="1"/>
</dbReference>
<protein>
    <submittedName>
        <fullName evidence="4">Enoyl-CoA hydratase</fullName>
    </submittedName>
</protein>
<dbReference type="InterPro" id="IPR001753">
    <property type="entry name" value="Enoyl-CoA_hydra/iso"/>
</dbReference>
<keyword evidence="2" id="KW-0576">Peroxisome</keyword>
<name>A0AAE6G0D1_MYXXA</name>
<evidence type="ECO:0000256" key="1">
    <source>
        <dbReference type="ARBA" id="ARBA00004275"/>
    </source>
</evidence>
<organism evidence="4 5">
    <name type="scientific">Myxococcus xanthus</name>
    <dbReference type="NCBI Taxonomy" id="34"/>
    <lineage>
        <taxon>Bacteria</taxon>
        <taxon>Pseudomonadati</taxon>
        <taxon>Myxococcota</taxon>
        <taxon>Myxococcia</taxon>
        <taxon>Myxococcales</taxon>
        <taxon>Cystobacterineae</taxon>
        <taxon>Myxococcaceae</taxon>
        <taxon>Myxococcus</taxon>
    </lineage>
</organism>
<dbReference type="Gene3D" id="3.90.226.10">
    <property type="entry name" value="2-enoyl-CoA Hydratase, Chain A, domain 1"/>
    <property type="match status" value="1"/>
</dbReference>
<dbReference type="InterPro" id="IPR051053">
    <property type="entry name" value="ECH/Chromodomain_protein"/>
</dbReference>
<evidence type="ECO:0000313" key="5">
    <source>
        <dbReference type="Proteomes" id="UP000320179"/>
    </source>
</evidence>
<comment type="subcellular location">
    <subcellularLocation>
        <location evidence="1">Peroxisome</location>
    </subcellularLocation>
</comment>
<dbReference type="EMBL" id="CP017174">
    <property type="protein sequence ID" value="QDE68339.1"/>
    <property type="molecule type" value="Genomic_DNA"/>
</dbReference>
<dbReference type="AlphaFoldDB" id="A0AAE6G0D1"/>
<dbReference type="PANTHER" id="PTHR43684:SF1">
    <property type="entry name" value="ENOYL-COA DELTA ISOMERASE 2"/>
    <property type="match status" value="1"/>
</dbReference>
<keyword evidence="3" id="KW-0413">Isomerase</keyword>
<evidence type="ECO:0000256" key="2">
    <source>
        <dbReference type="ARBA" id="ARBA00023140"/>
    </source>
</evidence>